<dbReference type="PROSITE" id="PS50157">
    <property type="entry name" value="ZINC_FINGER_C2H2_2"/>
    <property type="match status" value="3"/>
</dbReference>
<evidence type="ECO:0000256" key="9">
    <source>
        <dbReference type="ARBA" id="ARBA00023242"/>
    </source>
</evidence>
<dbReference type="FunFam" id="3.30.160.60:FF:000018">
    <property type="entry name" value="Krueppel-like factor 15"/>
    <property type="match status" value="1"/>
</dbReference>
<feature type="domain" description="C2H2-type" evidence="12">
    <location>
        <begin position="720"/>
        <end position="749"/>
    </location>
</feature>
<dbReference type="InterPro" id="IPR013087">
    <property type="entry name" value="Znf_C2H2_type"/>
</dbReference>
<feature type="compositionally biased region" description="Polar residues" evidence="11">
    <location>
        <begin position="303"/>
        <end position="315"/>
    </location>
</feature>
<feature type="region of interest" description="Disordered" evidence="11">
    <location>
        <begin position="987"/>
        <end position="1008"/>
    </location>
</feature>
<dbReference type="PANTHER" id="PTHR23235">
    <property type="entry name" value="KRUEPPEL-LIKE TRANSCRIPTION FACTOR"/>
    <property type="match status" value="1"/>
</dbReference>
<feature type="compositionally biased region" description="Low complexity" evidence="11">
    <location>
        <begin position="286"/>
        <end position="302"/>
    </location>
</feature>
<evidence type="ECO:0000256" key="4">
    <source>
        <dbReference type="ARBA" id="ARBA00022771"/>
    </source>
</evidence>
<proteinExistence type="evidence at transcript level"/>
<dbReference type="PANTHER" id="PTHR23235:SF120">
    <property type="entry name" value="KRUPPEL-LIKE FACTOR 15"/>
    <property type="match status" value="1"/>
</dbReference>
<dbReference type="Gene3D" id="3.30.160.60">
    <property type="entry name" value="Classic Zinc Finger"/>
    <property type="match status" value="3"/>
</dbReference>
<keyword evidence="3" id="KW-0677">Repeat</keyword>
<sequence>MDALLPQLGGIWTDLSIIELSSTDMIEDHNLQEQKTQTKLNTGGSDRNHFTNNYTQNVFENKSEDKIVRISIESADYNLSSGNGCTDEEISDKRNSSGFRTTEDFITENLDLEAPNNSEVLPLLSPPSSVLSENINFDATQFIQFDNLQDVGCMYEVISPPESPSLVIKNYRGTSESEIYKNFSFENKREGENLSNIEHPENCTLSENIVQSVKNFRMGQEIAGPYGELGISVSFDIISSVDEDNDRNFSRKLSENGTFIPLDNTNSEISPSFSSCSITSNPSPSSNTSFSFSNSTNSATFPPTSLQHSSVSENDSSLQKVIHDESTMSCPSSRSSSPGCTDGETYTLIGTFNAALSTSDLSMQDELDFGEIDLDSLDSLDWNPLPCAEVPKPNSEDPLSFLERITDKPGELSLSACDPELFPQSPEPISPTLGSALAQPFLPKIVPPETNNPIPSPFPFPDLLPPSSELPLLDVEMGDLTGFGEELPSIEEQEDPKAPKQYIDYDSNRFSASKATYYSNNQKEANVTVVSTTQNGLFSKLLQDELPTNSYDTEQVKTAQFNVFLSGHDYTNKMEHVQPCMAQQHVMQRHILPPTHMTQQPPHMQHTIGGSHHLMPSIEQQHHIHHHMQQHHPHHRPPPPHHMRPPLPLNPSMGGGPIYQARPPVFQNVIVAVEKPPCSRSESKDDERVFQCTYANCGKVYAKSSHLKAHLRRHTGEKPFACTWEGCSWRFSRSDELARHRRSHSGVKPYRCLVCDKRFSRSDHLAKHHKVHRRDRVMALYGPLGNLSNRRPNRLNQQNNGTPSATPHRVHTLLRKHTTDPGTTITANTTISTGSSGPTPVSKKSSGKDSTRQGQLETLKQPNVESKVNTENSSEVNQQAGEKQQPVLRQTEKPKQYRNLSQATHVQAIKKNDVTQPKQIENELQHLQQTSVTQTASSENQPQIHLQQFQKQGGNVPKQFLSQKSEQTDIHLKVTVSRSQGIVNKPISRHISGAESGREPGASSTPPMIRTIRYHHRPAAQLACS</sequence>
<dbReference type="GO" id="GO:0008270">
    <property type="term" value="F:zinc ion binding"/>
    <property type="evidence" value="ECO:0007669"/>
    <property type="project" value="UniProtKB-KW"/>
</dbReference>
<dbReference type="InterPro" id="IPR036236">
    <property type="entry name" value="Znf_C2H2_sf"/>
</dbReference>
<keyword evidence="7" id="KW-0238">DNA-binding</keyword>
<dbReference type="PROSITE" id="PS00028">
    <property type="entry name" value="ZINC_FINGER_C2H2_1"/>
    <property type="match status" value="3"/>
</dbReference>
<dbReference type="SUPFAM" id="SSF57667">
    <property type="entry name" value="beta-beta-alpha zinc fingers"/>
    <property type="match status" value="2"/>
</dbReference>
<accession>A0A6A7FS73</accession>
<comment type="subcellular location">
    <subcellularLocation>
        <location evidence="1">Nucleus</location>
    </subcellularLocation>
</comment>
<organism evidence="13">
    <name type="scientific">Hirondellea gigas</name>
    <dbReference type="NCBI Taxonomy" id="1518452"/>
    <lineage>
        <taxon>Eukaryota</taxon>
        <taxon>Metazoa</taxon>
        <taxon>Ecdysozoa</taxon>
        <taxon>Arthropoda</taxon>
        <taxon>Crustacea</taxon>
        <taxon>Multicrustacea</taxon>
        <taxon>Malacostraca</taxon>
        <taxon>Eumalacostraca</taxon>
        <taxon>Peracarida</taxon>
        <taxon>Amphipoda</taxon>
        <taxon>Amphilochidea</taxon>
        <taxon>Lysianassida</taxon>
        <taxon>Lysianassidira</taxon>
        <taxon>Lysianassoidea</taxon>
        <taxon>Lysianassidae</taxon>
        <taxon>Hirondellea</taxon>
    </lineage>
</organism>
<evidence type="ECO:0000256" key="1">
    <source>
        <dbReference type="ARBA" id="ARBA00004123"/>
    </source>
</evidence>
<evidence type="ECO:0000256" key="7">
    <source>
        <dbReference type="ARBA" id="ARBA00023125"/>
    </source>
</evidence>
<protein>
    <submittedName>
        <fullName evidence="13">Krueppel-like factor 12</fullName>
    </submittedName>
</protein>
<name>A0A6A7FS73_9CRUS</name>
<feature type="compositionally biased region" description="Basic residues" evidence="11">
    <location>
        <begin position="625"/>
        <end position="644"/>
    </location>
</feature>
<feature type="compositionally biased region" description="Low complexity" evidence="11">
    <location>
        <begin position="820"/>
        <end position="842"/>
    </location>
</feature>
<keyword evidence="8" id="KW-0804">Transcription</keyword>
<feature type="region of interest" description="Disordered" evidence="11">
    <location>
        <begin position="286"/>
        <end position="315"/>
    </location>
</feature>
<reference evidence="13" key="1">
    <citation type="submission" date="2017-11" db="EMBL/GenBank/DDBJ databases">
        <title>The sensing device of the deep-sea amphipod.</title>
        <authorList>
            <person name="Kobayashi H."/>
            <person name="Nagahama T."/>
            <person name="Arai W."/>
            <person name="Sasagawa Y."/>
            <person name="Umeda M."/>
            <person name="Hayashi T."/>
            <person name="Nikaido I."/>
            <person name="Watanabe H."/>
            <person name="Oguri K."/>
            <person name="Kitazato H."/>
            <person name="Fujioka K."/>
            <person name="Kido Y."/>
            <person name="Takami H."/>
        </authorList>
    </citation>
    <scope>NUCLEOTIDE SEQUENCE</scope>
    <source>
        <tissue evidence="13">Whole body</tissue>
    </source>
</reference>
<dbReference type="SMART" id="SM00355">
    <property type="entry name" value="ZnF_C2H2"/>
    <property type="match status" value="3"/>
</dbReference>
<dbReference type="AlphaFoldDB" id="A0A6A7FS73"/>
<evidence type="ECO:0000256" key="2">
    <source>
        <dbReference type="ARBA" id="ARBA00022723"/>
    </source>
</evidence>
<evidence type="ECO:0000256" key="10">
    <source>
        <dbReference type="PROSITE-ProRule" id="PRU00042"/>
    </source>
</evidence>
<dbReference type="EMBL" id="IACT01002142">
    <property type="protein sequence ID" value="LAC21441.1"/>
    <property type="molecule type" value="mRNA"/>
</dbReference>
<evidence type="ECO:0000256" key="8">
    <source>
        <dbReference type="ARBA" id="ARBA00023163"/>
    </source>
</evidence>
<evidence type="ECO:0000256" key="5">
    <source>
        <dbReference type="ARBA" id="ARBA00022833"/>
    </source>
</evidence>
<evidence type="ECO:0000259" key="12">
    <source>
        <dbReference type="PROSITE" id="PS50157"/>
    </source>
</evidence>
<feature type="compositionally biased region" description="Low complexity" evidence="11">
    <location>
        <begin position="783"/>
        <end position="801"/>
    </location>
</feature>
<evidence type="ECO:0000256" key="11">
    <source>
        <dbReference type="SAM" id="MobiDB-lite"/>
    </source>
</evidence>
<dbReference type="GO" id="GO:0005634">
    <property type="term" value="C:nucleus"/>
    <property type="evidence" value="ECO:0007669"/>
    <property type="project" value="UniProtKB-SubCell"/>
</dbReference>
<evidence type="ECO:0000256" key="3">
    <source>
        <dbReference type="ARBA" id="ARBA00022737"/>
    </source>
</evidence>
<evidence type="ECO:0000313" key="13">
    <source>
        <dbReference type="EMBL" id="LAC21441.1"/>
    </source>
</evidence>
<feature type="domain" description="C2H2-type" evidence="12">
    <location>
        <begin position="690"/>
        <end position="719"/>
    </location>
</feature>
<dbReference type="GO" id="GO:0000978">
    <property type="term" value="F:RNA polymerase II cis-regulatory region sequence-specific DNA binding"/>
    <property type="evidence" value="ECO:0007669"/>
    <property type="project" value="TreeGrafter"/>
</dbReference>
<keyword evidence="4 10" id="KW-0863">Zinc-finger</keyword>
<keyword evidence="9" id="KW-0539">Nucleus</keyword>
<feature type="region of interest" description="Disordered" evidence="11">
    <location>
        <begin position="625"/>
        <end position="647"/>
    </location>
</feature>
<keyword evidence="6" id="KW-0805">Transcription regulation</keyword>
<feature type="compositionally biased region" description="Polar residues" evidence="11">
    <location>
        <begin position="852"/>
        <end position="882"/>
    </location>
</feature>
<feature type="region of interest" description="Disordered" evidence="11">
    <location>
        <begin position="783"/>
        <end position="899"/>
    </location>
</feature>
<keyword evidence="2" id="KW-0479">Metal-binding</keyword>
<evidence type="ECO:0000256" key="6">
    <source>
        <dbReference type="ARBA" id="ARBA00023015"/>
    </source>
</evidence>
<feature type="domain" description="C2H2-type" evidence="12">
    <location>
        <begin position="750"/>
        <end position="777"/>
    </location>
</feature>
<dbReference type="Pfam" id="PF00096">
    <property type="entry name" value="zf-C2H2"/>
    <property type="match status" value="3"/>
</dbReference>
<dbReference type="GO" id="GO:0000981">
    <property type="term" value="F:DNA-binding transcription factor activity, RNA polymerase II-specific"/>
    <property type="evidence" value="ECO:0007669"/>
    <property type="project" value="TreeGrafter"/>
</dbReference>
<dbReference type="FunFam" id="3.30.160.60:FF:002639">
    <property type="entry name" value="Kruppel-Like Factor (Zinc finger protein)"/>
    <property type="match status" value="1"/>
</dbReference>
<dbReference type="FunFam" id="3.30.160.60:FF:000624">
    <property type="entry name" value="zinc finger protein 697"/>
    <property type="match status" value="1"/>
</dbReference>
<keyword evidence="5" id="KW-0862">Zinc</keyword>